<dbReference type="Pfam" id="PF00672">
    <property type="entry name" value="HAMP"/>
    <property type="match status" value="1"/>
</dbReference>
<keyword evidence="12" id="KW-1133">Transmembrane helix</keyword>
<dbReference type="InterPro" id="IPR036890">
    <property type="entry name" value="HATPase_C_sf"/>
</dbReference>
<accession>A0A172TEV9</accession>
<dbReference type="InterPro" id="IPR005467">
    <property type="entry name" value="His_kinase_dom"/>
</dbReference>
<evidence type="ECO:0000256" key="5">
    <source>
        <dbReference type="ARBA" id="ARBA00022553"/>
    </source>
</evidence>
<evidence type="ECO:0000256" key="3">
    <source>
        <dbReference type="ARBA" id="ARBA00012438"/>
    </source>
</evidence>
<comment type="catalytic activity">
    <reaction evidence="1">
        <text>ATP + protein L-histidine = ADP + protein N-phospho-L-histidine.</text>
        <dbReference type="EC" id="2.7.13.3"/>
    </reaction>
</comment>
<protein>
    <recommendedName>
        <fullName evidence="3">histidine kinase</fullName>
        <ecNumber evidence="3">2.7.13.3</ecNumber>
    </recommendedName>
</protein>
<sequence length="628" mass="71864">MKIQLREHRVRFQHLLDRLPIQTRLIIAYLLILLLPTVLFSSYFFNEFYASRIQAIIQENRTFMEIEKINIRNNMESMERTAQLVLSDRDTQEYLNANREWTAEQLIQMDEEIVPNLLRLQYNNPDIDHIRMYTSNPYVYEIWPLFLHENRVTNAAWYRELQKREGIQYWVFANKAVDLITGKSGEVGPKISLYRDILSSTGMKAGAVQVDMTLEHFFPKSFSGVAGNPSQTVILDRFGEAYTQSGNRFLSEAGVETKKLLRTYANNRSTEIGSRHFMDGDVPYLIVYTYLDTLEANMIGVVSLEDVFTDIYDTRNNIILVMLIMVAVLSVTTYFFNSLILKKLRILTESMKKIHRGDFNLDITIKGSGEIGELAFHFRKMLKRINTFLVEEVNKKAATKEAELKTLRSQIDSHFLYNTLENIKMMAEIEGQYSVSDALTSLGGMMRYNLSWSSEYVRLKDELDHITNYVAIMNVRFDNAIELIMEIEPAYYEQEMLKMSMQPLVENAVKHGVPLHRLDREGLRITIRAAASPEGMVIEITDNGAGIQPAALAALNERIATEEPEPSEPRGGSLTEGSGIGLRNVNQRIRIFYGKDYGIVVLSETGQSTTVRMTVPLLLLSGGLQDDA</sequence>
<keyword evidence="9" id="KW-0067">ATP-binding</keyword>
<dbReference type="Gene3D" id="6.10.340.10">
    <property type="match status" value="1"/>
</dbReference>
<dbReference type="GO" id="GO:0005886">
    <property type="term" value="C:plasma membrane"/>
    <property type="evidence" value="ECO:0007669"/>
    <property type="project" value="UniProtKB-SubCell"/>
</dbReference>
<evidence type="ECO:0000256" key="2">
    <source>
        <dbReference type="ARBA" id="ARBA00004651"/>
    </source>
</evidence>
<keyword evidence="11 12" id="KW-0472">Membrane</keyword>
<dbReference type="Proteomes" id="UP000076927">
    <property type="component" value="Chromosome"/>
</dbReference>
<dbReference type="KEGG" id="pswu:SY83_03635"/>
<gene>
    <name evidence="15" type="ORF">SY83_03635</name>
</gene>
<keyword evidence="4" id="KW-1003">Cell membrane</keyword>
<evidence type="ECO:0000256" key="10">
    <source>
        <dbReference type="ARBA" id="ARBA00023012"/>
    </source>
</evidence>
<dbReference type="EC" id="2.7.13.3" evidence="3"/>
<dbReference type="AlphaFoldDB" id="A0A172TEV9"/>
<keyword evidence="8" id="KW-0418">Kinase</keyword>
<evidence type="ECO:0000256" key="9">
    <source>
        <dbReference type="ARBA" id="ARBA00022840"/>
    </source>
</evidence>
<evidence type="ECO:0000313" key="16">
    <source>
        <dbReference type="Proteomes" id="UP000076927"/>
    </source>
</evidence>
<keyword evidence="5" id="KW-0597">Phosphoprotein</keyword>
<dbReference type="GO" id="GO:0005524">
    <property type="term" value="F:ATP binding"/>
    <property type="evidence" value="ECO:0007669"/>
    <property type="project" value="UniProtKB-KW"/>
</dbReference>
<dbReference type="EMBL" id="CP011388">
    <property type="protein sequence ID" value="ANE45550.1"/>
    <property type="molecule type" value="Genomic_DNA"/>
</dbReference>
<dbReference type="RefSeq" id="WP_068604336.1">
    <property type="nucleotide sequence ID" value="NZ_CP011388.1"/>
</dbReference>
<keyword evidence="7" id="KW-0547">Nucleotide-binding</keyword>
<dbReference type="InterPro" id="IPR010559">
    <property type="entry name" value="Sig_transdc_His_kin_internal"/>
</dbReference>
<evidence type="ECO:0000259" key="14">
    <source>
        <dbReference type="PROSITE" id="PS50885"/>
    </source>
</evidence>
<evidence type="ECO:0000256" key="1">
    <source>
        <dbReference type="ARBA" id="ARBA00000085"/>
    </source>
</evidence>
<proteinExistence type="predicted"/>
<dbReference type="InterPro" id="IPR003660">
    <property type="entry name" value="HAMP_dom"/>
</dbReference>
<evidence type="ECO:0000256" key="8">
    <source>
        <dbReference type="ARBA" id="ARBA00022777"/>
    </source>
</evidence>
<keyword evidence="10" id="KW-0902">Two-component regulatory system</keyword>
<dbReference type="Pfam" id="PF02518">
    <property type="entry name" value="HATPase_c"/>
    <property type="match status" value="1"/>
</dbReference>
<dbReference type="CDD" id="cd06225">
    <property type="entry name" value="HAMP"/>
    <property type="match status" value="1"/>
</dbReference>
<dbReference type="PATRIC" id="fig|1178515.4.peg.720"/>
<dbReference type="PROSITE" id="PS50109">
    <property type="entry name" value="HIS_KIN"/>
    <property type="match status" value="1"/>
</dbReference>
<dbReference type="OrthoDB" id="9776552at2"/>
<evidence type="ECO:0000259" key="13">
    <source>
        <dbReference type="PROSITE" id="PS50109"/>
    </source>
</evidence>
<feature type="domain" description="Histidine kinase" evidence="13">
    <location>
        <begin position="373"/>
        <end position="619"/>
    </location>
</feature>
<dbReference type="SUPFAM" id="SSF158472">
    <property type="entry name" value="HAMP domain-like"/>
    <property type="match status" value="1"/>
</dbReference>
<comment type="subcellular location">
    <subcellularLocation>
        <location evidence="2">Cell membrane</location>
        <topology evidence="2">Multi-pass membrane protein</topology>
    </subcellularLocation>
</comment>
<dbReference type="Gene3D" id="3.30.565.10">
    <property type="entry name" value="Histidine kinase-like ATPase, C-terminal domain"/>
    <property type="match status" value="1"/>
</dbReference>
<reference evidence="15 16" key="1">
    <citation type="submission" date="2015-01" db="EMBL/GenBank/DDBJ databases">
        <title>Paenibacillus swuensis/DY6/whole genome sequencing.</title>
        <authorList>
            <person name="Kim M.K."/>
            <person name="Srinivasan S."/>
            <person name="Lee J.-J."/>
        </authorList>
    </citation>
    <scope>NUCLEOTIDE SEQUENCE [LARGE SCALE GENOMIC DNA]</scope>
    <source>
        <strain evidence="15 16">DY6</strain>
    </source>
</reference>
<keyword evidence="16" id="KW-1185">Reference proteome</keyword>
<dbReference type="PANTHER" id="PTHR34220:SF7">
    <property type="entry name" value="SENSOR HISTIDINE KINASE YPDA"/>
    <property type="match status" value="1"/>
</dbReference>
<evidence type="ECO:0000313" key="15">
    <source>
        <dbReference type="EMBL" id="ANE45550.1"/>
    </source>
</evidence>
<dbReference type="SUPFAM" id="SSF55874">
    <property type="entry name" value="ATPase domain of HSP90 chaperone/DNA topoisomerase II/histidine kinase"/>
    <property type="match status" value="1"/>
</dbReference>
<dbReference type="PROSITE" id="PS50885">
    <property type="entry name" value="HAMP"/>
    <property type="match status" value="1"/>
</dbReference>
<dbReference type="InterPro" id="IPR050640">
    <property type="entry name" value="Bact_2-comp_sensor_kinase"/>
</dbReference>
<dbReference type="InterPro" id="IPR004358">
    <property type="entry name" value="Sig_transdc_His_kin-like_C"/>
</dbReference>
<feature type="transmembrane region" description="Helical" evidence="12">
    <location>
        <begin position="318"/>
        <end position="341"/>
    </location>
</feature>
<keyword evidence="6" id="KW-0808">Transferase</keyword>
<keyword evidence="12" id="KW-0812">Transmembrane</keyword>
<evidence type="ECO:0000256" key="4">
    <source>
        <dbReference type="ARBA" id="ARBA00022475"/>
    </source>
</evidence>
<evidence type="ECO:0000256" key="7">
    <source>
        <dbReference type="ARBA" id="ARBA00022741"/>
    </source>
</evidence>
<evidence type="ECO:0000256" key="12">
    <source>
        <dbReference type="SAM" id="Phobius"/>
    </source>
</evidence>
<dbReference type="STRING" id="1178515.SY83_03635"/>
<feature type="transmembrane region" description="Helical" evidence="12">
    <location>
        <begin position="21"/>
        <end position="45"/>
    </location>
</feature>
<evidence type="ECO:0000256" key="11">
    <source>
        <dbReference type="ARBA" id="ARBA00023136"/>
    </source>
</evidence>
<name>A0A172TEV9_9BACL</name>
<dbReference type="PRINTS" id="PR00344">
    <property type="entry name" value="BCTRLSENSOR"/>
</dbReference>
<feature type="domain" description="HAMP" evidence="14">
    <location>
        <begin position="338"/>
        <end position="390"/>
    </location>
</feature>
<dbReference type="PANTHER" id="PTHR34220">
    <property type="entry name" value="SENSOR HISTIDINE KINASE YPDA"/>
    <property type="match status" value="1"/>
</dbReference>
<dbReference type="InterPro" id="IPR003594">
    <property type="entry name" value="HATPase_dom"/>
</dbReference>
<organism evidence="15 16">
    <name type="scientific">Paenibacillus swuensis</name>
    <dbReference type="NCBI Taxonomy" id="1178515"/>
    <lineage>
        <taxon>Bacteria</taxon>
        <taxon>Bacillati</taxon>
        <taxon>Bacillota</taxon>
        <taxon>Bacilli</taxon>
        <taxon>Bacillales</taxon>
        <taxon>Paenibacillaceae</taxon>
        <taxon>Paenibacillus</taxon>
    </lineage>
</organism>
<dbReference type="SMART" id="SM00304">
    <property type="entry name" value="HAMP"/>
    <property type="match status" value="1"/>
</dbReference>
<evidence type="ECO:0000256" key="6">
    <source>
        <dbReference type="ARBA" id="ARBA00022679"/>
    </source>
</evidence>
<dbReference type="Pfam" id="PF06580">
    <property type="entry name" value="His_kinase"/>
    <property type="match status" value="1"/>
</dbReference>
<dbReference type="GO" id="GO:0000155">
    <property type="term" value="F:phosphorelay sensor kinase activity"/>
    <property type="evidence" value="ECO:0007669"/>
    <property type="project" value="InterPro"/>
</dbReference>
<dbReference type="SMART" id="SM00387">
    <property type="entry name" value="HATPase_c"/>
    <property type="match status" value="1"/>
</dbReference>